<organism evidence="2 3">
    <name type="scientific">Flintibacter faecis</name>
    <dbReference type="NCBI Taxonomy" id="2763047"/>
    <lineage>
        <taxon>Bacteria</taxon>
        <taxon>Bacillati</taxon>
        <taxon>Bacillota</taxon>
        <taxon>Clostridia</taxon>
        <taxon>Eubacteriales</taxon>
        <taxon>Flintibacter</taxon>
    </lineage>
</organism>
<dbReference type="RefSeq" id="WP_186878209.1">
    <property type="nucleotide sequence ID" value="NZ_JACOPN010000003.1"/>
</dbReference>
<dbReference type="InterPro" id="IPR029052">
    <property type="entry name" value="Metallo-depent_PP-like"/>
</dbReference>
<dbReference type="AlphaFoldDB" id="A0A8J6IXS3"/>
<dbReference type="GO" id="GO:0016787">
    <property type="term" value="F:hydrolase activity"/>
    <property type="evidence" value="ECO:0007669"/>
    <property type="project" value="InterPro"/>
</dbReference>
<dbReference type="InterPro" id="IPR004843">
    <property type="entry name" value="Calcineurin-like_PHP"/>
</dbReference>
<feature type="domain" description="Calcineurin-like phosphoesterase" evidence="1">
    <location>
        <begin position="4"/>
        <end position="112"/>
    </location>
</feature>
<proteinExistence type="predicted"/>
<dbReference type="Pfam" id="PF00149">
    <property type="entry name" value="Metallophos"/>
    <property type="match status" value="1"/>
</dbReference>
<name>A0A8J6IXS3_9FIRM</name>
<evidence type="ECO:0000313" key="3">
    <source>
        <dbReference type="Proteomes" id="UP000602260"/>
    </source>
</evidence>
<accession>A0A8J6IXS3</accession>
<sequence>MNYFIGDLHLFNRNQTGEGVNYDGRPFATVAEMNQYILEHWNAKITNGDTVYILGDMAMRGRNEALIALVAQLKGRKILFRGNHDDLSDYRYQKLFADITDYREISESFDGQSYKLCLMHYPILMWNGQHRGSILLYAHTHNTVEETFFQKCVKGLNENKKLSVQQGKPIRAINVGCMMPYMKYEPRTLKEILSAQDARKE</sequence>
<evidence type="ECO:0000259" key="1">
    <source>
        <dbReference type="Pfam" id="PF00149"/>
    </source>
</evidence>
<dbReference type="Proteomes" id="UP000602260">
    <property type="component" value="Unassembled WGS sequence"/>
</dbReference>
<reference evidence="2" key="1">
    <citation type="submission" date="2020-08" db="EMBL/GenBank/DDBJ databases">
        <title>Genome public.</title>
        <authorList>
            <person name="Liu C."/>
            <person name="Sun Q."/>
        </authorList>
    </citation>
    <scope>NUCLEOTIDE SEQUENCE</scope>
    <source>
        <strain evidence="2">BX5</strain>
    </source>
</reference>
<dbReference type="Gene3D" id="3.60.21.10">
    <property type="match status" value="1"/>
</dbReference>
<comment type="caution">
    <text evidence="2">The sequence shown here is derived from an EMBL/GenBank/DDBJ whole genome shotgun (WGS) entry which is preliminary data.</text>
</comment>
<keyword evidence="3" id="KW-1185">Reference proteome</keyword>
<gene>
    <name evidence="2" type="ORF">H8S55_06005</name>
</gene>
<dbReference type="EMBL" id="JACOPN010000003">
    <property type="protein sequence ID" value="MBC5716875.1"/>
    <property type="molecule type" value="Genomic_DNA"/>
</dbReference>
<dbReference type="SUPFAM" id="SSF56300">
    <property type="entry name" value="Metallo-dependent phosphatases"/>
    <property type="match status" value="1"/>
</dbReference>
<protein>
    <submittedName>
        <fullName evidence="2">Metallophosphoesterase</fullName>
    </submittedName>
</protein>
<evidence type="ECO:0000313" key="2">
    <source>
        <dbReference type="EMBL" id="MBC5716875.1"/>
    </source>
</evidence>